<dbReference type="EMBL" id="CM046389">
    <property type="protein sequence ID" value="KAI8566165.1"/>
    <property type="molecule type" value="Genomic_DNA"/>
</dbReference>
<name>A0ACC0PKI1_RHOML</name>
<evidence type="ECO:0000313" key="2">
    <source>
        <dbReference type="Proteomes" id="UP001062846"/>
    </source>
</evidence>
<gene>
    <name evidence="1" type="ORF">RHMOL_Rhmol02G0018600</name>
</gene>
<accession>A0ACC0PKI1</accession>
<sequence length="67" mass="8043">MPRRDLNRLMHDPMAQRCVARYCAHHCTTPSPILASFLCLKRKVCFGINFDFQYFFRLFRTNSRNTE</sequence>
<organism evidence="1 2">
    <name type="scientific">Rhododendron molle</name>
    <name type="common">Chinese azalea</name>
    <name type="synonym">Azalea mollis</name>
    <dbReference type="NCBI Taxonomy" id="49168"/>
    <lineage>
        <taxon>Eukaryota</taxon>
        <taxon>Viridiplantae</taxon>
        <taxon>Streptophyta</taxon>
        <taxon>Embryophyta</taxon>
        <taxon>Tracheophyta</taxon>
        <taxon>Spermatophyta</taxon>
        <taxon>Magnoliopsida</taxon>
        <taxon>eudicotyledons</taxon>
        <taxon>Gunneridae</taxon>
        <taxon>Pentapetalae</taxon>
        <taxon>asterids</taxon>
        <taxon>Ericales</taxon>
        <taxon>Ericaceae</taxon>
        <taxon>Ericoideae</taxon>
        <taxon>Rhodoreae</taxon>
        <taxon>Rhododendron</taxon>
    </lineage>
</organism>
<dbReference type="Proteomes" id="UP001062846">
    <property type="component" value="Chromosome 2"/>
</dbReference>
<proteinExistence type="predicted"/>
<reference evidence="1" key="1">
    <citation type="submission" date="2022-02" db="EMBL/GenBank/DDBJ databases">
        <title>Plant Genome Project.</title>
        <authorList>
            <person name="Zhang R.-G."/>
        </authorList>
    </citation>
    <scope>NUCLEOTIDE SEQUENCE</scope>
    <source>
        <strain evidence="1">AT1</strain>
    </source>
</reference>
<evidence type="ECO:0000313" key="1">
    <source>
        <dbReference type="EMBL" id="KAI8566165.1"/>
    </source>
</evidence>
<protein>
    <submittedName>
        <fullName evidence="1">Uncharacterized protein</fullName>
    </submittedName>
</protein>
<comment type="caution">
    <text evidence="1">The sequence shown here is derived from an EMBL/GenBank/DDBJ whole genome shotgun (WGS) entry which is preliminary data.</text>
</comment>
<keyword evidence="2" id="KW-1185">Reference proteome</keyword>